<accession>A0ACD0WKT0</accession>
<protein>
    <submittedName>
        <fullName evidence="1">Vacuolar aminopeptidase</fullName>
    </submittedName>
</protein>
<keyword evidence="1" id="KW-0645">Protease</keyword>
<name>A0ACD0WKT0_CLALS</name>
<evidence type="ECO:0000313" key="2">
    <source>
        <dbReference type="Proteomes" id="UP000326582"/>
    </source>
</evidence>
<sequence>MDLKNNRELHEMMRTFVILDKDNVLSSDSEPTDSESDTQEYFSSKSGKHAFKQKDRETGSSETEGRTAERQLAETETAERHDRHERQERQEGQERQERQEGQEGQERQERQERHERHERHERQSTTAESTAKSASAATKTEASTEHSAKLHSTNPSSFYEDYCTRYMHFTDTNPTTYHAIDFFARLLEEKQFCAVAERDTFDISGGSRFFVTRGGQAMVAVVVGQNWSPEKGIGAVAAHVDALTAKLKPSSLKESVDGFHLLGVAAYSGALNHLWLDRDLGIAGSVLVRDAESGKVSSRLVTSGRHAICRIPSLAPHFGSAAAPLPYNQETKMVPVMGFGGDDAPPSASEKRSPLYGRHSLSLLRYLAQLANCKVEHLCAADLELFDVQPAARGGLQREFMFAPRIDDRLCAFSAVHALVSLSDIDLAQSDSCHVVFLANNEEIGSATRTGAKGKLLNSVVERLVSARNAAASGSASGIPETCGNSNSAYARSSPHTENSVARVFANSVLLSADVTHSLNPNFKEAYLAGHYPLPNTGLTLKKDANGHVMTDSLGVLLMESIASKCGLRIQQFHIRNDMPSGGTIGPMLATDTGARVIDVGLPQLSMHSIRAAAGYKEPGLGIEAFGAFFAHWRSTMDSIDYS</sequence>
<gene>
    <name evidence="1" type="ORF">EJF14_40101</name>
</gene>
<evidence type="ECO:0000313" key="1">
    <source>
        <dbReference type="EMBL" id="QFZ28077.1"/>
    </source>
</evidence>
<reference evidence="2" key="1">
    <citation type="journal article" date="2019" name="MBio">
        <title>Comparative genomics for the elucidation of multidrug resistance (MDR) in Candida lusitaniae.</title>
        <authorList>
            <person name="Kannan A."/>
            <person name="Asner S.A."/>
            <person name="Trachsel E."/>
            <person name="Kelly S."/>
            <person name="Parker J."/>
            <person name="Sanglard D."/>
        </authorList>
    </citation>
    <scope>NUCLEOTIDE SEQUENCE [LARGE SCALE GENOMIC DNA]</scope>
    <source>
        <strain evidence="2">P1</strain>
    </source>
</reference>
<proteinExistence type="predicted"/>
<dbReference type="Proteomes" id="UP000326582">
    <property type="component" value="Chromosome 4"/>
</dbReference>
<keyword evidence="1" id="KW-0031">Aminopeptidase</keyword>
<keyword evidence="1" id="KW-0378">Hydrolase</keyword>
<dbReference type="EMBL" id="CP038487">
    <property type="protein sequence ID" value="QFZ28077.1"/>
    <property type="molecule type" value="Genomic_DNA"/>
</dbReference>
<keyword evidence="2" id="KW-1185">Reference proteome</keyword>
<organism evidence="1 2">
    <name type="scientific">Clavispora lusitaniae</name>
    <name type="common">Candida lusitaniae</name>
    <dbReference type="NCBI Taxonomy" id="36911"/>
    <lineage>
        <taxon>Eukaryota</taxon>
        <taxon>Fungi</taxon>
        <taxon>Dikarya</taxon>
        <taxon>Ascomycota</taxon>
        <taxon>Saccharomycotina</taxon>
        <taxon>Pichiomycetes</taxon>
        <taxon>Metschnikowiaceae</taxon>
        <taxon>Clavispora</taxon>
    </lineage>
</organism>